<protein>
    <recommendedName>
        <fullName evidence="3">DZANK-type domain-containing protein</fullName>
    </recommendedName>
</protein>
<gene>
    <name evidence="4" type="ORF">ENP13_07810</name>
</gene>
<comment type="caution">
    <text evidence="4">The sequence shown here is derived from an EMBL/GenBank/DDBJ whole genome shotgun (WGS) entry which is preliminary data.</text>
</comment>
<sequence length="233" mass="25265">MEAILARIVHITIAVGGAYFLALWFALVVWTFRDIQERSRSVIAQIFSTLVVVLFSVPGVLLYLLLRPKETLDEAFERSLQEEYLLQDMEGLALCPQCQRLVGEDFLFCPYCRTQLRLACAECGRAVDVRWAICPYCGTEQEAAEPLPAPSHGWALPDLSRLAKSVRRSAAAGTLPDDAAGPGLAPTLPGVRPAARPGRTLDGVRPGQGEPAAAAPSSSDDTSEIPPVRRPTP</sequence>
<reference evidence="4" key="1">
    <citation type="journal article" date="2020" name="mSystems">
        <title>Genome- and Community-Level Interaction Insights into Carbon Utilization and Element Cycling Functions of Hydrothermarchaeota in Hydrothermal Sediment.</title>
        <authorList>
            <person name="Zhou Z."/>
            <person name="Liu Y."/>
            <person name="Xu W."/>
            <person name="Pan J."/>
            <person name="Luo Z.H."/>
            <person name="Li M."/>
        </authorList>
    </citation>
    <scope>NUCLEOTIDE SEQUENCE [LARGE SCALE GENOMIC DNA]</scope>
    <source>
        <strain evidence="4">SpSt-192</strain>
    </source>
</reference>
<feature type="domain" description="DZANK-type" evidence="3">
    <location>
        <begin position="95"/>
        <end position="138"/>
    </location>
</feature>
<feature type="transmembrane region" description="Helical" evidence="2">
    <location>
        <begin position="6"/>
        <end position="30"/>
    </location>
</feature>
<feature type="compositionally biased region" description="Low complexity" evidence="1">
    <location>
        <begin position="211"/>
        <end position="220"/>
    </location>
</feature>
<evidence type="ECO:0000259" key="3">
    <source>
        <dbReference type="Pfam" id="PF12773"/>
    </source>
</evidence>
<dbReference type="EMBL" id="DSID01000591">
    <property type="protein sequence ID" value="HEX71131.1"/>
    <property type="molecule type" value="Genomic_DNA"/>
</dbReference>
<evidence type="ECO:0000256" key="1">
    <source>
        <dbReference type="SAM" id="MobiDB-lite"/>
    </source>
</evidence>
<keyword evidence="2" id="KW-1133">Transmembrane helix</keyword>
<organism evidence="4">
    <name type="scientific">Thermorudis sp</name>
    <dbReference type="NCBI Taxonomy" id="1969470"/>
    <lineage>
        <taxon>Bacteria</taxon>
        <taxon>Pseudomonadati</taxon>
        <taxon>Thermomicrobiota</taxon>
        <taxon>Thermomicrobia</taxon>
        <taxon>Thermomicrobia incertae sedis</taxon>
        <taxon>Thermorudis</taxon>
    </lineage>
</organism>
<feature type="region of interest" description="Disordered" evidence="1">
    <location>
        <begin position="173"/>
        <end position="233"/>
    </location>
</feature>
<evidence type="ECO:0000313" key="4">
    <source>
        <dbReference type="EMBL" id="HEX71131.1"/>
    </source>
</evidence>
<dbReference type="Pfam" id="PF12773">
    <property type="entry name" value="DZR"/>
    <property type="match status" value="1"/>
</dbReference>
<dbReference type="AlphaFoldDB" id="A0A7C2WBK4"/>
<feature type="transmembrane region" description="Helical" evidence="2">
    <location>
        <begin position="42"/>
        <end position="66"/>
    </location>
</feature>
<keyword evidence="2" id="KW-0812">Transmembrane</keyword>
<keyword evidence="2" id="KW-0472">Membrane</keyword>
<dbReference type="InterPro" id="IPR025874">
    <property type="entry name" value="DZR"/>
</dbReference>
<name>A0A7C2WBK4_9BACT</name>
<accession>A0A7C2WBK4</accession>
<evidence type="ECO:0000256" key="2">
    <source>
        <dbReference type="SAM" id="Phobius"/>
    </source>
</evidence>
<proteinExistence type="predicted"/>